<proteinExistence type="predicted"/>
<feature type="region of interest" description="Disordered" evidence="1">
    <location>
        <begin position="1"/>
        <end position="91"/>
    </location>
</feature>
<feature type="compositionally biased region" description="Polar residues" evidence="1">
    <location>
        <begin position="78"/>
        <end position="91"/>
    </location>
</feature>
<protein>
    <submittedName>
        <fullName evidence="2">24363_t:CDS:1</fullName>
    </submittedName>
</protein>
<feature type="compositionally biased region" description="Basic and acidic residues" evidence="1">
    <location>
        <begin position="32"/>
        <end position="52"/>
    </location>
</feature>
<evidence type="ECO:0000256" key="1">
    <source>
        <dbReference type="SAM" id="MobiDB-lite"/>
    </source>
</evidence>
<keyword evidence="3" id="KW-1185">Reference proteome</keyword>
<dbReference type="EMBL" id="CAJVQB010011963">
    <property type="protein sequence ID" value="CAG8751778.1"/>
    <property type="molecule type" value="Genomic_DNA"/>
</dbReference>
<evidence type="ECO:0000313" key="2">
    <source>
        <dbReference type="EMBL" id="CAG8751778.1"/>
    </source>
</evidence>
<name>A0ABN7VCH9_GIGMA</name>
<accession>A0ABN7VCH9</accession>
<gene>
    <name evidence="2" type="ORF">GMARGA_LOCUS16472</name>
</gene>
<evidence type="ECO:0000313" key="3">
    <source>
        <dbReference type="Proteomes" id="UP000789901"/>
    </source>
</evidence>
<organism evidence="2 3">
    <name type="scientific">Gigaspora margarita</name>
    <dbReference type="NCBI Taxonomy" id="4874"/>
    <lineage>
        <taxon>Eukaryota</taxon>
        <taxon>Fungi</taxon>
        <taxon>Fungi incertae sedis</taxon>
        <taxon>Mucoromycota</taxon>
        <taxon>Glomeromycotina</taxon>
        <taxon>Glomeromycetes</taxon>
        <taxon>Diversisporales</taxon>
        <taxon>Gigasporaceae</taxon>
        <taxon>Gigaspora</taxon>
    </lineage>
</organism>
<sequence length="135" mass="14793">MSFSSEQQFEWSTGLTTVDENKSSVIECSSSRIEKSNDENSSNKDFSLHTDEDSGTEGPSAVETSTVVDENEDAASFQAESSTIADNTENDTVVEPPVVENGAFATMFPFSPIEFPKSTPLIDQYVRDLTSLLYQ</sequence>
<dbReference type="Proteomes" id="UP000789901">
    <property type="component" value="Unassembled WGS sequence"/>
</dbReference>
<reference evidence="2 3" key="1">
    <citation type="submission" date="2021-06" db="EMBL/GenBank/DDBJ databases">
        <authorList>
            <person name="Kallberg Y."/>
            <person name="Tangrot J."/>
            <person name="Rosling A."/>
        </authorList>
    </citation>
    <scope>NUCLEOTIDE SEQUENCE [LARGE SCALE GENOMIC DNA]</scope>
    <source>
        <strain evidence="2 3">120-4 pot B 10/14</strain>
    </source>
</reference>
<comment type="caution">
    <text evidence="2">The sequence shown here is derived from an EMBL/GenBank/DDBJ whole genome shotgun (WGS) entry which is preliminary data.</text>
</comment>
<feature type="compositionally biased region" description="Polar residues" evidence="1">
    <location>
        <begin position="1"/>
        <end position="31"/>
    </location>
</feature>